<keyword evidence="3" id="KW-1185">Reference proteome</keyword>
<keyword evidence="1" id="KW-0812">Transmembrane</keyword>
<dbReference type="AlphaFoldDB" id="A0A3N2PSS3"/>
<evidence type="ECO:0000313" key="3">
    <source>
        <dbReference type="Proteomes" id="UP000272025"/>
    </source>
</evidence>
<feature type="transmembrane region" description="Helical" evidence="1">
    <location>
        <begin position="74"/>
        <end position="95"/>
    </location>
</feature>
<keyword evidence="1" id="KW-1133">Transmembrane helix</keyword>
<organism evidence="2 3">
    <name type="scientific">Sodiomyces alkalinus (strain CBS 110278 / VKM F-3762 / F11)</name>
    <name type="common">Alkaliphilic filamentous fungus</name>
    <dbReference type="NCBI Taxonomy" id="1314773"/>
    <lineage>
        <taxon>Eukaryota</taxon>
        <taxon>Fungi</taxon>
        <taxon>Dikarya</taxon>
        <taxon>Ascomycota</taxon>
        <taxon>Pezizomycotina</taxon>
        <taxon>Sordariomycetes</taxon>
        <taxon>Hypocreomycetidae</taxon>
        <taxon>Glomerellales</taxon>
        <taxon>Plectosphaerellaceae</taxon>
        <taxon>Sodiomyces</taxon>
    </lineage>
</organism>
<sequence>MNLTAFVTPRAGPQQSPRGREISEIIPIYLLLNIPMYIHYFAHTLLYTEDNRHFGFSVSCFWGKWLRQRTPPPFFFLLPFSSFLSLSLSFFYFLFFP</sequence>
<dbReference type="RefSeq" id="XP_028465182.1">
    <property type="nucleotide sequence ID" value="XM_028607161.1"/>
</dbReference>
<evidence type="ECO:0000313" key="2">
    <source>
        <dbReference type="EMBL" id="ROT37376.1"/>
    </source>
</evidence>
<reference evidence="2 3" key="1">
    <citation type="journal article" date="2018" name="Mol. Ecol.">
        <title>The obligate alkalophilic soda-lake fungus Sodiomyces alkalinus has shifted to a protein diet.</title>
        <authorList>
            <person name="Grum-Grzhimaylo A.A."/>
            <person name="Falkoski D.L."/>
            <person name="van den Heuvel J."/>
            <person name="Valero-Jimenez C.A."/>
            <person name="Min B."/>
            <person name="Choi I.G."/>
            <person name="Lipzen A."/>
            <person name="Daum C.G."/>
            <person name="Aanen D.K."/>
            <person name="Tsang A."/>
            <person name="Henrissat B."/>
            <person name="Bilanenko E.N."/>
            <person name="de Vries R.P."/>
            <person name="van Kan J.A.L."/>
            <person name="Grigoriev I.V."/>
            <person name="Debets A.J.M."/>
        </authorList>
    </citation>
    <scope>NUCLEOTIDE SEQUENCE [LARGE SCALE GENOMIC DNA]</scope>
    <source>
        <strain evidence="2 3">F11</strain>
    </source>
</reference>
<accession>A0A3N2PSS3</accession>
<evidence type="ECO:0000256" key="1">
    <source>
        <dbReference type="SAM" id="Phobius"/>
    </source>
</evidence>
<dbReference type="Proteomes" id="UP000272025">
    <property type="component" value="Unassembled WGS sequence"/>
</dbReference>
<keyword evidence="1" id="KW-0472">Membrane</keyword>
<name>A0A3N2PSS3_SODAK</name>
<proteinExistence type="predicted"/>
<protein>
    <submittedName>
        <fullName evidence="2">Uncharacterized protein</fullName>
    </submittedName>
</protein>
<dbReference type="EMBL" id="ML119057">
    <property type="protein sequence ID" value="ROT37376.1"/>
    <property type="molecule type" value="Genomic_DNA"/>
</dbReference>
<gene>
    <name evidence="2" type="ORF">SODALDRAFT_195283</name>
</gene>
<dbReference type="GeneID" id="39575639"/>